<evidence type="ECO:0000259" key="3">
    <source>
        <dbReference type="PROSITE" id="PS50948"/>
    </source>
</evidence>
<dbReference type="CDD" id="cd01099">
    <property type="entry name" value="PAN_AP_HGF"/>
    <property type="match status" value="2"/>
</dbReference>
<feature type="compositionally biased region" description="Low complexity" evidence="1">
    <location>
        <begin position="616"/>
        <end position="630"/>
    </location>
</feature>
<feature type="region of interest" description="Disordered" evidence="1">
    <location>
        <begin position="914"/>
        <end position="1028"/>
    </location>
</feature>
<feature type="signal peptide" evidence="2">
    <location>
        <begin position="1"/>
        <end position="24"/>
    </location>
</feature>
<feature type="compositionally biased region" description="Acidic residues" evidence="1">
    <location>
        <begin position="933"/>
        <end position="944"/>
    </location>
</feature>
<evidence type="ECO:0000313" key="4">
    <source>
        <dbReference type="Proteomes" id="UP000887540"/>
    </source>
</evidence>
<feature type="region of interest" description="Disordered" evidence="1">
    <location>
        <begin position="130"/>
        <end position="154"/>
    </location>
</feature>
<feature type="compositionally biased region" description="Basic and acidic residues" evidence="1">
    <location>
        <begin position="922"/>
        <end position="931"/>
    </location>
</feature>
<name>A0A914DNC9_9BILA</name>
<reference evidence="5" key="1">
    <citation type="submission" date="2022-11" db="UniProtKB">
        <authorList>
            <consortium name="WormBaseParasite"/>
        </authorList>
    </citation>
    <scope>IDENTIFICATION</scope>
</reference>
<proteinExistence type="predicted"/>
<dbReference type="SMART" id="SM00473">
    <property type="entry name" value="PAN_AP"/>
    <property type="match status" value="5"/>
</dbReference>
<accession>A0A914DNC9</accession>
<feature type="compositionally biased region" description="Basic and acidic residues" evidence="1">
    <location>
        <begin position="134"/>
        <end position="154"/>
    </location>
</feature>
<feature type="region of interest" description="Disordered" evidence="1">
    <location>
        <begin position="607"/>
        <end position="630"/>
    </location>
</feature>
<feature type="domain" description="Apple" evidence="3">
    <location>
        <begin position="665"/>
        <end position="750"/>
    </location>
</feature>
<feature type="compositionally biased region" description="Low complexity" evidence="1">
    <location>
        <begin position="993"/>
        <end position="1025"/>
    </location>
</feature>
<sequence length="1119" mass="124121">MRIGLSSRALLSALILLLIPTALAACPTNFYAEPVSISTIESLAFYLNKAGINSSSECANLCGRTRFCRSAIYDSSDRSCGLSWTWKIDCLKTTKRFNTYDLSGANNGSMSLIACVDYCNRTAITTTPYSTSTHKNEPISNDVHENRPKHKDPSFHVDVHTLSTGQDSKKVQLITGDPDTAQFHHDTAPILKEIKDAGLDDTKPAEIITEQDRIHKTVMVIPQPLKIEELSNSTQSGLSKFESVVQEKHQNYENKSDAGGFFAVKRGKKPVQLVTISPEEFAKSTKINSPTFKTTKKVNVDEDSKNLKARDAKEKIINMSMMDMLIKEPVIVNGRMLHPKIAAKLLENELTSTTSWPKPSSANTEEGVLNTFIIEGVSTMFKEALAERQKLPMQGNSTFLPKVANNGSSIPQVCYKAIPQQLLMSLPFKILDKSLSKNECRCACAFTWQSSNTTAPKCRSFQYYEKAQRCALNSNDHSGKYDLVFDQYTEYHYISCGISTLLELLETKCGSNPSQTIISKTTQPVTTTPKPKIVTKKDPVVDNNVFEATMNFNATTPSSKGNGTESRSKIFKVVANKTEPTDIFFTRMPTTSTKVVGMVAITKEELPEAEQEENVTSLPTTITSSPLPTSKETITITPAITSSTATQSPSSSTKLASVKGKTRDCFEVIDGHMMSSTAGGLERGLTIRECECLCANSRASHKYPFQCLSATYYNYDMACILHMSNRHLMPKAFVKIPLEEANTTYLGMMCTEEKARQVLVDNSLEYGCLLPTTSSNPTTTESKVFTTPVEATTTTPSNTDACFLELPNYVLEGNSLAVETNVSVEECKCYCIDAPHRYGMDCQSVQYYYDSQTCLINKENRLTDPDRFSFDPQTGIMHSYFDYQCNSEKMILSMYVEQICEQVVEMSIKDIINPPGFSTKAQIDEKSKNDDSASSDEEVPEDVEKESSDEPDYKDGEQENTSEQEQNSTTKPNTSVEKEDNVVESNKIEPSVTPEISPTTNNTITSTENESQTSTTSEPTTESTEYPPVGPCRYSALYQTIFNGARLLKRILVTSPAQCFAACHAEGCRSANLVQYEGIMKYCELFRDSIVDFRRTDVLSFDRGAVHFDSIRCEDASPS</sequence>
<protein>
    <submittedName>
        <fullName evidence="5">Apple domain-containing protein</fullName>
    </submittedName>
</protein>
<evidence type="ECO:0000313" key="5">
    <source>
        <dbReference type="WBParaSite" id="ACRNAN_scaffold3253.g18217.t1"/>
    </source>
</evidence>
<dbReference type="WBParaSite" id="ACRNAN_scaffold3253.g18217.t1">
    <property type="protein sequence ID" value="ACRNAN_scaffold3253.g18217.t1"/>
    <property type="gene ID" value="ACRNAN_scaffold3253.g18217"/>
</dbReference>
<dbReference type="PANTHER" id="PTHR35193:SF5">
    <property type="entry name" value="FLOCCULATION PROTEIN FLO11"/>
    <property type="match status" value="1"/>
</dbReference>
<dbReference type="PANTHER" id="PTHR35193">
    <property type="entry name" value="MUCIN 13A, CELL SURFACE-ASSOCIATED-RELATED"/>
    <property type="match status" value="1"/>
</dbReference>
<dbReference type="PROSITE" id="PS51257">
    <property type="entry name" value="PROKAR_LIPOPROTEIN"/>
    <property type="match status" value="1"/>
</dbReference>
<dbReference type="InterPro" id="IPR003609">
    <property type="entry name" value="Pan_app"/>
</dbReference>
<dbReference type="PROSITE" id="PS50948">
    <property type="entry name" value="PAN"/>
    <property type="match status" value="3"/>
</dbReference>
<dbReference type="Gene3D" id="3.50.4.10">
    <property type="entry name" value="Hepatocyte Growth Factor"/>
    <property type="match status" value="3"/>
</dbReference>
<feature type="compositionally biased region" description="Basic and acidic residues" evidence="1">
    <location>
        <begin position="945"/>
        <end position="957"/>
    </location>
</feature>
<evidence type="ECO:0000256" key="1">
    <source>
        <dbReference type="SAM" id="MobiDB-lite"/>
    </source>
</evidence>
<dbReference type="Proteomes" id="UP000887540">
    <property type="component" value="Unplaced"/>
</dbReference>
<organism evidence="4 5">
    <name type="scientific">Acrobeloides nanus</name>
    <dbReference type="NCBI Taxonomy" id="290746"/>
    <lineage>
        <taxon>Eukaryota</taxon>
        <taxon>Metazoa</taxon>
        <taxon>Ecdysozoa</taxon>
        <taxon>Nematoda</taxon>
        <taxon>Chromadorea</taxon>
        <taxon>Rhabditida</taxon>
        <taxon>Tylenchina</taxon>
        <taxon>Cephalobomorpha</taxon>
        <taxon>Cephaloboidea</taxon>
        <taxon>Cephalobidae</taxon>
        <taxon>Acrobeloides</taxon>
    </lineage>
</organism>
<dbReference type="SUPFAM" id="SSF57414">
    <property type="entry name" value="Hairpin loop containing domain-like"/>
    <property type="match status" value="3"/>
</dbReference>
<feature type="domain" description="Apple" evidence="3">
    <location>
        <begin position="414"/>
        <end position="496"/>
    </location>
</feature>
<dbReference type="AlphaFoldDB" id="A0A914DNC9"/>
<evidence type="ECO:0000256" key="2">
    <source>
        <dbReference type="SAM" id="SignalP"/>
    </source>
</evidence>
<keyword evidence="2" id="KW-0732">Signal</keyword>
<feature type="domain" description="Apple" evidence="3">
    <location>
        <begin position="802"/>
        <end position="885"/>
    </location>
</feature>
<keyword evidence="4" id="KW-1185">Reference proteome</keyword>
<dbReference type="Pfam" id="PF00024">
    <property type="entry name" value="PAN_1"/>
    <property type="match status" value="3"/>
</dbReference>
<feature type="chain" id="PRO_5036745456" evidence="2">
    <location>
        <begin position="25"/>
        <end position="1119"/>
    </location>
</feature>